<proteinExistence type="predicted"/>
<dbReference type="AlphaFoldDB" id="A0AAD6IC16"/>
<dbReference type="InterPro" id="IPR046541">
    <property type="entry name" value="DUF6606"/>
</dbReference>
<name>A0AAD6IC16_PENCN</name>
<evidence type="ECO:0000259" key="1">
    <source>
        <dbReference type="Pfam" id="PF20255"/>
    </source>
</evidence>
<dbReference type="Proteomes" id="UP001219568">
    <property type="component" value="Unassembled WGS sequence"/>
</dbReference>
<evidence type="ECO:0000313" key="2">
    <source>
        <dbReference type="EMBL" id="KAJ6041316.1"/>
    </source>
</evidence>
<sequence length="983" mass="113279">MPPEATFYLIHHVFLPPRIPQAEDYDFEHEQFLLDKVIEALRRFRDFFTDSNFDVLNTTITMIVRLKSICTSDGDVSQFELNRVLENLRDEGGFLPIYVREQNAGILFSRCRDKIHVESFELSPRNKSVTMTVGRLVRVFPGPGIALNLADFNELGLGGAVAQTITRMSHQPAAGMKQKVKKAQQEHDEDRDTTHPKMVTELLMATLRPVSTDVSAIQVRKNTREEVMWRDSRSPWRRSALWLLMRVTLQLVFRRLSDEVKLDDLYKQFMVFFMSFVVDKTSVALPNEALFCMNAKIVRRLLKLELSNAPAWFASVQNVLQRSNGRIQGQWKQIMRKSSRVIDTSSLLALNFSHDIECALPDLDRYLEGIGRRGHGRAREEDFLPPSKLHRYQRVQLPDCLEFPDSDYQWYNLAAFEEWVALHLNAWIEYHKKEETACGKLGQLIARYHQVASSSYKDNPEAVSVMLLTLLELWVACDKSAIQLYGDLGKYDACIPVGCFQSLLLPLKSQMARLACAEKYLSERQRMFEYHGSGIFHDYGTPSCFSVQYFNQSVEHQTLLRAIEDNANNERIRKQAELREKQQNYRHLMDLLSQTVCRYDEVILDARAGFRESRHSNSCPCHQYRRTAESINISIHEWPLPNNPLQAKSTVFELKVPKSFASWRDTTLFFLYNCLGVEYAAKERPRAEYRPQTYPGLSSFFISHGGQPRIGLLSQSKPHQRTHRRNRLIVNVTENDIFLNNGLHFQYFDNAVQCFVGTFKRTLRAENSCVYMLPQQCSVLQQFIFRPAQEPHGPAPNSVIATQSLAPTNMSTEEYKALATMPLGLDIQWQNILVELAAPSVDMKKVETAIFISQIIHQTGPPKPDTCLRQGHVILDDHNFLVAILARVKEVTERIKENWEMIHGLNNLARIVLRIPSLSPSPQIHDLCLDYLAMVRQTAFHWVKLVRRKASETVDDTHKTDLIARSVHIALPRRIFQSFYSVV</sequence>
<reference evidence="2" key="1">
    <citation type="journal article" date="2023" name="IMA Fungus">
        <title>Comparative genomic study of the Penicillium genus elucidates a diverse pangenome and 15 lateral gene transfer events.</title>
        <authorList>
            <person name="Petersen C."/>
            <person name="Sorensen T."/>
            <person name="Nielsen M.R."/>
            <person name="Sondergaard T.E."/>
            <person name="Sorensen J.L."/>
            <person name="Fitzpatrick D.A."/>
            <person name="Frisvad J.C."/>
            <person name="Nielsen K.L."/>
        </authorList>
    </citation>
    <scope>NUCLEOTIDE SEQUENCE</scope>
    <source>
        <strain evidence="2">IBT 15450</strain>
    </source>
</reference>
<accession>A0AAD6IC16</accession>
<feature type="domain" description="DUF6606" evidence="1">
    <location>
        <begin position="9"/>
        <end position="277"/>
    </location>
</feature>
<organism evidence="2 3">
    <name type="scientific">Penicillium canescens</name>
    <dbReference type="NCBI Taxonomy" id="5083"/>
    <lineage>
        <taxon>Eukaryota</taxon>
        <taxon>Fungi</taxon>
        <taxon>Dikarya</taxon>
        <taxon>Ascomycota</taxon>
        <taxon>Pezizomycotina</taxon>
        <taxon>Eurotiomycetes</taxon>
        <taxon>Eurotiomycetidae</taxon>
        <taxon>Eurotiales</taxon>
        <taxon>Aspergillaceae</taxon>
        <taxon>Penicillium</taxon>
    </lineage>
</organism>
<comment type="caution">
    <text evidence="2">The sequence shown here is derived from an EMBL/GenBank/DDBJ whole genome shotgun (WGS) entry which is preliminary data.</text>
</comment>
<dbReference type="Pfam" id="PF20255">
    <property type="entry name" value="DUF6606"/>
    <property type="match status" value="1"/>
</dbReference>
<protein>
    <recommendedName>
        <fullName evidence="1">DUF6606 domain-containing protein</fullName>
    </recommendedName>
</protein>
<reference evidence="2" key="2">
    <citation type="submission" date="2023-01" db="EMBL/GenBank/DDBJ databases">
        <authorList>
            <person name="Petersen C."/>
        </authorList>
    </citation>
    <scope>NUCLEOTIDE SEQUENCE</scope>
    <source>
        <strain evidence="2">IBT 15450</strain>
    </source>
</reference>
<gene>
    <name evidence="2" type="ORF">N7460_006706</name>
</gene>
<evidence type="ECO:0000313" key="3">
    <source>
        <dbReference type="Proteomes" id="UP001219568"/>
    </source>
</evidence>
<keyword evidence="3" id="KW-1185">Reference proteome</keyword>
<dbReference type="EMBL" id="JAQJZL010000005">
    <property type="protein sequence ID" value="KAJ6041316.1"/>
    <property type="molecule type" value="Genomic_DNA"/>
</dbReference>